<dbReference type="InterPro" id="IPR034704">
    <property type="entry name" value="Ribosomal_bL28/bL31-like_sf"/>
</dbReference>
<organism evidence="6 7">
    <name type="scientific">Coccomyxa viridis</name>
    <dbReference type="NCBI Taxonomy" id="1274662"/>
    <lineage>
        <taxon>Eukaryota</taxon>
        <taxon>Viridiplantae</taxon>
        <taxon>Chlorophyta</taxon>
        <taxon>core chlorophytes</taxon>
        <taxon>Trebouxiophyceae</taxon>
        <taxon>Trebouxiophyceae incertae sedis</taxon>
        <taxon>Coccomyxaceae</taxon>
        <taxon>Coccomyxa</taxon>
    </lineage>
</organism>
<dbReference type="Proteomes" id="UP001497392">
    <property type="component" value="Unassembled WGS sequence"/>
</dbReference>
<dbReference type="InterPro" id="IPR001383">
    <property type="entry name" value="Ribosomal_bL28_bact-type"/>
</dbReference>
<evidence type="ECO:0000313" key="6">
    <source>
        <dbReference type="EMBL" id="CAL5222826.1"/>
    </source>
</evidence>
<comment type="caution">
    <text evidence="6">The sequence shown here is derived from an EMBL/GenBank/DDBJ whole genome shotgun (WGS) entry which is preliminary data.</text>
</comment>
<comment type="similarity">
    <text evidence="1">Belongs to the bacterial ribosomal protein bL28 family.</text>
</comment>
<dbReference type="PANTHER" id="PTHR13528:SF2">
    <property type="entry name" value="LARGE RIBOSOMAL SUBUNIT PROTEIN BL28M"/>
    <property type="match status" value="1"/>
</dbReference>
<evidence type="ECO:0000256" key="1">
    <source>
        <dbReference type="ARBA" id="ARBA00008760"/>
    </source>
</evidence>
<evidence type="ECO:0000313" key="7">
    <source>
        <dbReference type="Proteomes" id="UP001497392"/>
    </source>
</evidence>
<evidence type="ECO:0000256" key="2">
    <source>
        <dbReference type="ARBA" id="ARBA00022980"/>
    </source>
</evidence>
<keyword evidence="7" id="KW-1185">Reference proteome</keyword>
<keyword evidence="2" id="KW-0689">Ribosomal protein</keyword>
<proteinExistence type="inferred from homology"/>
<dbReference type="Pfam" id="PF00830">
    <property type="entry name" value="Ribosomal_L28"/>
    <property type="match status" value="1"/>
</dbReference>
<sequence>MAAPLGLKPAHAVHGSCKASFRGLTSTLQRLSLGAQPQRRQQLCVQAGRTCDLTGKKANNGYVVTFSHKRNKKLQGVNLQYKKIYWPEEKRWVRLRVSTKAMKTVEKKGLQTMAKEAGLDLYSLPYSDARPERLEWLANQPKHPPMSKTHIGNSRRMKNPEKLAASKKKPLVARYILKNRVILTRDPTLVPEYAT</sequence>
<dbReference type="Gene3D" id="2.30.170.40">
    <property type="entry name" value="Ribosomal protein L28/L24"/>
    <property type="match status" value="1"/>
</dbReference>
<feature type="region of interest" description="Disordered" evidence="5">
    <location>
        <begin position="140"/>
        <end position="164"/>
    </location>
</feature>
<accession>A0ABP1FSC2</accession>
<reference evidence="6 7" key="1">
    <citation type="submission" date="2024-06" db="EMBL/GenBank/DDBJ databases">
        <authorList>
            <person name="Kraege A."/>
            <person name="Thomma B."/>
        </authorList>
    </citation>
    <scope>NUCLEOTIDE SEQUENCE [LARGE SCALE GENOMIC DNA]</scope>
</reference>
<evidence type="ECO:0000256" key="3">
    <source>
        <dbReference type="ARBA" id="ARBA00023274"/>
    </source>
</evidence>
<keyword evidence="3" id="KW-0687">Ribonucleoprotein</keyword>
<dbReference type="PANTHER" id="PTHR13528">
    <property type="entry name" value="39S RIBOSOMAL PROTEIN L28, MITOCHONDRIAL"/>
    <property type="match status" value="1"/>
</dbReference>
<dbReference type="EMBL" id="CAXHTA020000007">
    <property type="protein sequence ID" value="CAL5222826.1"/>
    <property type="molecule type" value="Genomic_DNA"/>
</dbReference>
<dbReference type="SUPFAM" id="SSF143800">
    <property type="entry name" value="L28p-like"/>
    <property type="match status" value="1"/>
</dbReference>
<dbReference type="InterPro" id="IPR037147">
    <property type="entry name" value="Ribosomal_bL28_sf"/>
</dbReference>
<dbReference type="InterPro" id="IPR026569">
    <property type="entry name" value="Ribosomal_bL28"/>
</dbReference>
<gene>
    <name evidence="6" type="primary">g5248</name>
    <name evidence="6" type="ORF">VP750_LOCUS4485</name>
</gene>
<evidence type="ECO:0000256" key="5">
    <source>
        <dbReference type="SAM" id="MobiDB-lite"/>
    </source>
</evidence>
<name>A0ABP1FSC2_9CHLO</name>
<evidence type="ECO:0000256" key="4">
    <source>
        <dbReference type="ARBA" id="ARBA00035265"/>
    </source>
</evidence>
<dbReference type="NCBIfam" id="TIGR00009">
    <property type="entry name" value="L28"/>
    <property type="match status" value="1"/>
</dbReference>
<protein>
    <recommendedName>
        <fullName evidence="4">Large ribosomal subunit protein bL28c</fullName>
    </recommendedName>
</protein>
<dbReference type="HAMAP" id="MF_00373">
    <property type="entry name" value="Ribosomal_bL28"/>
    <property type="match status" value="1"/>
</dbReference>